<evidence type="ECO:0000313" key="2">
    <source>
        <dbReference type="EMBL" id="CEA04042.1"/>
    </source>
</evidence>
<keyword evidence="1" id="KW-1133">Transmembrane helix</keyword>
<dbReference type="InterPro" id="IPR022266">
    <property type="entry name" value="DtrJ-like"/>
</dbReference>
<dbReference type="AlphaFoldDB" id="A0A078MF30"/>
<organism evidence="2">
    <name type="scientific">Pseudomonas saudimassiliensis</name>
    <dbReference type="NCBI Taxonomy" id="1461581"/>
    <lineage>
        <taxon>Bacteria</taxon>
        <taxon>Pseudomonadati</taxon>
        <taxon>Pseudomonadota</taxon>
        <taxon>Gammaproteobacteria</taxon>
        <taxon>Pseudomonadales</taxon>
        <taxon>Pseudomonadaceae</taxon>
        <taxon>Pseudomonas</taxon>
    </lineage>
</organism>
<accession>A0A078MF30</accession>
<evidence type="ECO:0000256" key="1">
    <source>
        <dbReference type="SAM" id="Phobius"/>
    </source>
</evidence>
<feature type="transmembrane region" description="Helical" evidence="1">
    <location>
        <begin position="36"/>
        <end position="59"/>
    </location>
</feature>
<feature type="transmembrane region" description="Helical" evidence="1">
    <location>
        <begin position="217"/>
        <end position="236"/>
    </location>
</feature>
<keyword evidence="1" id="KW-0472">Membrane</keyword>
<dbReference type="NCBIfam" id="TIGR03747">
    <property type="entry name" value="conj_TIGR03747"/>
    <property type="match status" value="1"/>
</dbReference>
<keyword evidence="1" id="KW-0812">Transmembrane</keyword>
<protein>
    <submittedName>
        <fullName evidence="2">Integrating conjugative element membrane protein</fullName>
    </submittedName>
</protein>
<dbReference type="PATRIC" id="fig|1461581.3.peg.1301"/>
<dbReference type="EMBL" id="LM997413">
    <property type="protein sequence ID" value="CEA04042.1"/>
    <property type="molecule type" value="Genomic_DNA"/>
</dbReference>
<name>A0A078MF30_9PSED</name>
<dbReference type="Pfam" id="PF14348">
    <property type="entry name" value="DtrJ-like"/>
    <property type="match status" value="1"/>
</dbReference>
<feature type="transmembrane region" description="Helical" evidence="1">
    <location>
        <begin position="148"/>
        <end position="171"/>
    </location>
</feature>
<dbReference type="EMBL" id="LK391969">
    <property type="protein sequence ID" value="CEF26394.1"/>
    <property type="molecule type" value="Genomic_DNA"/>
</dbReference>
<reference evidence="2" key="1">
    <citation type="submission" date="2014-07" db="EMBL/GenBank/DDBJ databases">
        <authorList>
            <person name="Urmite Genomes Urmite Genomes"/>
        </authorList>
    </citation>
    <scope>NUCLEOTIDE SEQUENCE</scope>
    <source>
        <strain evidence="2">12M76_air</strain>
    </source>
</reference>
<gene>
    <name evidence="2" type="ORF">BN1049_01323</name>
</gene>
<proteinExistence type="predicted"/>
<feature type="transmembrane region" description="Helical" evidence="1">
    <location>
        <begin position="192"/>
        <end position="211"/>
    </location>
</feature>
<sequence>MIRQSTRLMADDPRVRAAEKKRTGLLSRTLSLPFKVLGVVLVSIFISVLIEWAGIYFAWWSLPGADHAEYVMRQEMRWLDSNFSRSLLVSDPVIFSGQALAAVNEWLFVRSGIAEWALNADSSGWVGRLKEYALAAMYVTLMTLTRCVILLLTSPLFLLAALVGLVDGLVLRDLRRFGAGRESAFIYHHAKRTVIPVFLLGWLVYLSLPFAIHPNLFLLPCAALFGLLIAIATSTFKKYL</sequence>